<name>A0A6H9YR04_9ACTN</name>
<evidence type="ECO:0000256" key="3">
    <source>
        <dbReference type="ARBA" id="ARBA00022801"/>
    </source>
</evidence>
<feature type="region of interest" description="Disordered" evidence="5">
    <location>
        <begin position="1"/>
        <end position="26"/>
    </location>
</feature>
<evidence type="ECO:0000259" key="6">
    <source>
        <dbReference type="Pfam" id="PF01850"/>
    </source>
</evidence>
<organism evidence="7 8">
    <name type="scientific">Actinomadura rudentiformis</name>
    <dbReference type="NCBI Taxonomy" id="359158"/>
    <lineage>
        <taxon>Bacteria</taxon>
        <taxon>Bacillati</taxon>
        <taxon>Actinomycetota</taxon>
        <taxon>Actinomycetes</taxon>
        <taxon>Streptosporangiales</taxon>
        <taxon>Thermomonosporaceae</taxon>
        <taxon>Actinomadura</taxon>
    </lineage>
</organism>
<dbReference type="SUPFAM" id="SSF88723">
    <property type="entry name" value="PIN domain-like"/>
    <property type="match status" value="1"/>
</dbReference>
<dbReference type="Gene3D" id="3.40.50.1010">
    <property type="entry name" value="5'-nuclease"/>
    <property type="match status" value="1"/>
</dbReference>
<evidence type="ECO:0000256" key="4">
    <source>
        <dbReference type="ARBA" id="ARBA00022842"/>
    </source>
</evidence>
<sequence>MGRGGHEGHEGDGGGAPPGTDGQGRRVMEGCVLDTGALIALERRGKQQYLTALLRELGREGEIIVSAGSLAEAWRGTPRQAALAMLLRRPSTQVVEITVPVAKAIGVFLGLRQDGDDLVDAHVVMLARRHHVPVITTDPSDLRALDPKLTVLQI</sequence>
<dbReference type="GO" id="GO:0016787">
    <property type="term" value="F:hydrolase activity"/>
    <property type="evidence" value="ECO:0007669"/>
    <property type="project" value="UniProtKB-KW"/>
</dbReference>
<keyword evidence="8" id="KW-1185">Reference proteome</keyword>
<keyword evidence="4" id="KW-0460">Magnesium</keyword>
<feature type="compositionally biased region" description="Basic and acidic residues" evidence="5">
    <location>
        <begin position="1"/>
        <end position="12"/>
    </location>
</feature>
<dbReference type="OrthoDB" id="3785877at2"/>
<accession>A0A6H9YR04</accession>
<evidence type="ECO:0000313" key="7">
    <source>
        <dbReference type="EMBL" id="KAB2345476.1"/>
    </source>
</evidence>
<evidence type="ECO:0000256" key="2">
    <source>
        <dbReference type="ARBA" id="ARBA00022723"/>
    </source>
</evidence>
<dbReference type="InterPro" id="IPR029060">
    <property type="entry name" value="PIN-like_dom_sf"/>
</dbReference>
<keyword evidence="1" id="KW-0540">Nuclease</keyword>
<dbReference type="GO" id="GO:0046872">
    <property type="term" value="F:metal ion binding"/>
    <property type="evidence" value="ECO:0007669"/>
    <property type="project" value="UniProtKB-KW"/>
</dbReference>
<dbReference type="GO" id="GO:0004518">
    <property type="term" value="F:nuclease activity"/>
    <property type="evidence" value="ECO:0007669"/>
    <property type="project" value="UniProtKB-KW"/>
</dbReference>
<keyword evidence="2" id="KW-0479">Metal-binding</keyword>
<dbReference type="AlphaFoldDB" id="A0A6H9YR04"/>
<dbReference type="EMBL" id="WBMT01000013">
    <property type="protein sequence ID" value="KAB2345476.1"/>
    <property type="molecule type" value="Genomic_DNA"/>
</dbReference>
<reference evidence="7 8" key="1">
    <citation type="submission" date="2019-09" db="EMBL/GenBank/DDBJ databases">
        <title>Actinomadura physcomitrii sp. nov., a novel actinomycete isolated from moss [Physcomitrium sphaericum (Ludw) Fuernr].</title>
        <authorList>
            <person name="Zhuang X."/>
            <person name="Liu C."/>
        </authorList>
    </citation>
    <scope>NUCLEOTIDE SEQUENCE [LARGE SCALE GENOMIC DNA]</scope>
    <source>
        <strain evidence="7 8">HMC1</strain>
    </source>
</reference>
<evidence type="ECO:0000313" key="8">
    <source>
        <dbReference type="Proteomes" id="UP000468735"/>
    </source>
</evidence>
<gene>
    <name evidence="7" type="ORF">F8566_26255</name>
</gene>
<feature type="domain" description="PIN" evidence="6">
    <location>
        <begin position="32"/>
        <end position="139"/>
    </location>
</feature>
<evidence type="ECO:0000256" key="1">
    <source>
        <dbReference type="ARBA" id="ARBA00022722"/>
    </source>
</evidence>
<dbReference type="Pfam" id="PF01850">
    <property type="entry name" value="PIN"/>
    <property type="match status" value="1"/>
</dbReference>
<keyword evidence="3" id="KW-0378">Hydrolase</keyword>
<protein>
    <submittedName>
        <fullName evidence="7">PIN domain-containing protein</fullName>
    </submittedName>
</protein>
<dbReference type="Proteomes" id="UP000468735">
    <property type="component" value="Unassembled WGS sequence"/>
</dbReference>
<proteinExistence type="predicted"/>
<comment type="caution">
    <text evidence="7">The sequence shown here is derived from an EMBL/GenBank/DDBJ whole genome shotgun (WGS) entry which is preliminary data.</text>
</comment>
<dbReference type="InterPro" id="IPR002716">
    <property type="entry name" value="PIN_dom"/>
</dbReference>
<evidence type="ECO:0000256" key="5">
    <source>
        <dbReference type="SAM" id="MobiDB-lite"/>
    </source>
</evidence>